<accession>Q2LWM6</accession>
<dbReference type="STRING" id="56780.SYN_02673"/>
<reference evidence="1 2" key="1">
    <citation type="journal article" date="2007" name="Proc. Natl. Acad. Sci. U.S.A.">
        <title>The genome of Syntrophus aciditrophicus: life at the thermodynamic limit of microbial growth.</title>
        <authorList>
            <person name="McInerney M.J."/>
            <person name="Rohlin L."/>
            <person name="Mouttaki H."/>
            <person name="Kim U."/>
            <person name="Krupp R.S."/>
            <person name="Rios-Hernandez L."/>
            <person name="Sieber J."/>
            <person name="Struchtemeyer C.G."/>
            <person name="Bhattacharyya A."/>
            <person name="Campbell J.W."/>
            <person name="Gunsalus R.P."/>
        </authorList>
    </citation>
    <scope>NUCLEOTIDE SEQUENCE [LARGE SCALE GENOMIC DNA]</scope>
    <source>
        <strain evidence="1 2">SB</strain>
    </source>
</reference>
<proteinExistence type="predicted"/>
<sequence length="58" mass="6294">MAGKQAWIPVSLLNHWALSLFIEGDYAKLTKSELRGNNADSHDSLRWGGKPPVAAFAG</sequence>
<evidence type="ECO:0000313" key="1">
    <source>
        <dbReference type="EMBL" id="ABC78486.1"/>
    </source>
</evidence>
<dbReference type="AlphaFoldDB" id="Q2LWM6"/>
<dbReference type="EMBL" id="CP000252">
    <property type="protein sequence ID" value="ABC78486.1"/>
    <property type="molecule type" value="Genomic_DNA"/>
</dbReference>
<dbReference type="InParanoid" id="Q2LWM6"/>
<dbReference type="HOGENOM" id="CLU_2977616_0_0_7"/>
<dbReference type="KEGG" id="sat:SYN_02673"/>
<evidence type="ECO:0000313" key="2">
    <source>
        <dbReference type="Proteomes" id="UP000001933"/>
    </source>
</evidence>
<keyword evidence="2" id="KW-1185">Reference proteome</keyword>
<name>Q2LWM6_SYNAS</name>
<gene>
    <name evidence="1" type="ORF">SYN_02673</name>
</gene>
<organism evidence="1 2">
    <name type="scientific">Syntrophus aciditrophicus (strain SB)</name>
    <dbReference type="NCBI Taxonomy" id="56780"/>
    <lineage>
        <taxon>Bacteria</taxon>
        <taxon>Pseudomonadati</taxon>
        <taxon>Thermodesulfobacteriota</taxon>
        <taxon>Syntrophia</taxon>
        <taxon>Syntrophales</taxon>
        <taxon>Syntrophaceae</taxon>
        <taxon>Syntrophus</taxon>
    </lineage>
</organism>
<protein>
    <submittedName>
        <fullName evidence="1">Hypothetical cytosolic protein</fullName>
    </submittedName>
</protein>
<dbReference type="Proteomes" id="UP000001933">
    <property type="component" value="Chromosome"/>
</dbReference>